<keyword evidence="4" id="KW-1185">Reference proteome</keyword>
<dbReference type="CDD" id="cd03443">
    <property type="entry name" value="PaaI_thioesterase"/>
    <property type="match status" value="1"/>
</dbReference>
<organism evidence="3 4">
    <name type="scientific">Aspergillus tanneri</name>
    <dbReference type="NCBI Taxonomy" id="1220188"/>
    <lineage>
        <taxon>Eukaryota</taxon>
        <taxon>Fungi</taxon>
        <taxon>Dikarya</taxon>
        <taxon>Ascomycota</taxon>
        <taxon>Pezizomycotina</taxon>
        <taxon>Eurotiomycetes</taxon>
        <taxon>Eurotiomycetidae</taxon>
        <taxon>Eurotiales</taxon>
        <taxon>Aspergillaceae</taxon>
        <taxon>Aspergillus</taxon>
        <taxon>Aspergillus subgen. Circumdati</taxon>
    </lineage>
</organism>
<feature type="domain" description="Thioesterase" evidence="1">
    <location>
        <begin position="67"/>
        <end position="130"/>
    </location>
</feature>
<dbReference type="GeneID" id="54331399"/>
<dbReference type="AlphaFoldDB" id="A0A4S3JPX9"/>
<dbReference type="OrthoDB" id="506431at2759"/>
<sequence>MNSALRPTHFVAGSLSGPGQVTVPPFIWSWTEKKQKQKNPSVIDEEDPHSHIISVFHIGTQLCGHPGFVHGGLLTVMLDEAFARCVSACFPSGLGMTANLTVDFRKPALPDRLYVLRADTGSVEGRKARVKGSLCSLPWPGEEGEQVLVAEAKALFVEPKFAESMVPLYRS</sequence>
<name>A0A4S3JPX9_9EURO</name>
<dbReference type="InterPro" id="IPR029069">
    <property type="entry name" value="HotDog_dom_sf"/>
</dbReference>
<dbReference type="InterPro" id="IPR052061">
    <property type="entry name" value="PTE-AB_protein"/>
</dbReference>
<dbReference type="Proteomes" id="UP000308092">
    <property type="component" value="Unassembled WGS sequence"/>
</dbReference>
<dbReference type="VEuPathDB" id="FungiDB:EYZ11_003014"/>
<evidence type="ECO:0000313" key="5">
    <source>
        <dbReference type="Proteomes" id="UP000324241"/>
    </source>
</evidence>
<protein>
    <submittedName>
        <fullName evidence="2">Thioesterase super member 4</fullName>
    </submittedName>
</protein>
<reference evidence="2 5" key="2">
    <citation type="submission" date="2019-08" db="EMBL/GenBank/DDBJ databases">
        <title>The genome sequence of a newly discovered highly antifungal drug resistant Aspergillus species, Aspergillus tanneri NIH 1004.</title>
        <authorList>
            <person name="Mounaud S."/>
            <person name="Singh I."/>
            <person name="Joardar V."/>
            <person name="Pakala S."/>
            <person name="Pakala S."/>
            <person name="Venepally P."/>
            <person name="Chung J.K."/>
            <person name="Losada L."/>
            <person name="Nierman W.C."/>
        </authorList>
    </citation>
    <scope>NUCLEOTIDE SEQUENCE [LARGE SCALE GENOMIC DNA]</scope>
    <source>
        <strain evidence="2 5">NIH1004</strain>
    </source>
</reference>
<reference evidence="3 4" key="1">
    <citation type="submission" date="2019-03" db="EMBL/GenBank/DDBJ databases">
        <title>The genome sequence of a newly discovered highly antifungal drug resistant Aspergillus species, Aspergillus tanneri NIH 1004.</title>
        <authorList>
            <person name="Mounaud S."/>
            <person name="Singh I."/>
            <person name="Joardar V."/>
            <person name="Pakala S."/>
            <person name="Pakala S."/>
            <person name="Venepally P."/>
            <person name="Hoover J."/>
            <person name="Nierman W."/>
            <person name="Chung J."/>
            <person name="Losada L."/>
        </authorList>
    </citation>
    <scope>NUCLEOTIDE SEQUENCE [LARGE SCALE GENOMIC DNA]</scope>
    <source>
        <strain evidence="3 4">NIH1004</strain>
    </source>
</reference>
<dbReference type="PANTHER" id="PTHR47260">
    <property type="entry name" value="UPF0644 PROTEIN PB2B4.06"/>
    <property type="match status" value="1"/>
</dbReference>
<comment type="caution">
    <text evidence="3">The sequence shown here is derived from an EMBL/GenBank/DDBJ whole genome shotgun (WGS) entry which is preliminary data.</text>
</comment>
<dbReference type="SUPFAM" id="SSF54637">
    <property type="entry name" value="Thioesterase/thiol ester dehydrase-isomerase"/>
    <property type="match status" value="1"/>
</dbReference>
<dbReference type="EMBL" id="QUQM01000006">
    <property type="protein sequence ID" value="KAA8644493.1"/>
    <property type="molecule type" value="Genomic_DNA"/>
</dbReference>
<dbReference type="PANTHER" id="PTHR47260:SF2">
    <property type="entry name" value="THIOESTERASE DOMAIN-CONTAINING PROTEIN-RELATED"/>
    <property type="match status" value="1"/>
</dbReference>
<accession>A0A4S3JPX9</accession>
<dbReference type="EMBL" id="SOSA01000073">
    <property type="protein sequence ID" value="THC97480.1"/>
    <property type="molecule type" value="Genomic_DNA"/>
</dbReference>
<proteinExistence type="predicted"/>
<evidence type="ECO:0000313" key="3">
    <source>
        <dbReference type="EMBL" id="THC97480.1"/>
    </source>
</evidence>
<evidence type="ECO:0000259" key="1">
    <source>
        <dbReference type="Pfam" id="PF03061"/>
    </source>
</evidence>
<dbReference type="InterPro" id="IPR006683">
    <property type="entry name" value="Thioestr_dom"/>
</dbReference>
<evidence type="ECO:0000313" key="2">
    <source>
        <dbReference type="EMBL" id="KAA8644493.1"/>
    </source>
</evidence>
<dbReference type="RefSeq" id="XP_033423854.1">
    <property type="nucleotide sequence ID" value="XM_033573302.1"/>
</dbReference>
<gene>
    <name evidence="2" type="primary">THEM4</name>
    <name evidence="2" type="ORF">ATNIH1004_008697</name>
    <name evidence="3" type="ORF">EYZ11_003014</name>
</gene>
<dbReference type="Pfam" id="PF03061">
    <property type="entry name" value="4HBT"/>
    <property type="match status" value="1"/>
</dbReference>
<evidence type="ECO:0000313" key="4">
    <source>
        <dbReference type="Proteomes" id="UP000308092"/>
    </source>
</evidence>
<dbReference type="Gene3D" id="3.10.129.10">
    <property type="entry name" value="Hotdog Thioesterase"/>
    <property type="match status" value="1"/>
</dbReference>
<dbReference type="Proteomes" id="UP000324241">
    <property type="component" value="Unassembled WGS sequence"/>
</dbReference>